<feature type="domain" description="EGF-like" evidence="10">
    <location>
        <begin position="223"/>
        <end position="264"/>
    </location>
</feature>
<dbReference type="PROSITE" id="PS01186">
    <property type="entry name" value="EGF_2"/>
    <property type="match status" value="6"/>
</dbReference>
<organism evidence="12 13">
    <name type="scientific">Grus japonensis</name>
    <name type="common">Japanese crane</name>
    <name type="synonym">Red-crowned crane</name>
    <dbReference type="NCBI Taxonomy" id="30415"/>
    <lineage>
        <taxon>Eukaryota</taxon>
        <taxon>Metazoa</taxon>
        <taxon>Chordata</taxon>
        <taxon>Craniata</taxon>
        <taxon>Vertebrata</taxon>
        <taxon>Euteleostomi</taxon>
        <taxon>Archelosauria</taxon>
        <taxon>Archosauria</taxon>
        <taxon>Dinosauria</taxon>
        <taxon>Saurischia</taxon>
        <taxon>Theropoda</taxon>
        <taxon>Coelurosauria</taxon>
        <taxon>Aves</taxon>
        <taxon>Neognathae</taxon>
        <taxon>Neoaves</taxon>
        <taxon>Gruiformes</taxon>
        <taxon>Gruidae</taxon>
        <taxon>Grus</taxon>
    </lineage>
</organism>
<dbReference type="EMBL" id="BAAFJT010000040">
    <property type="protein sequence ID" value="GAB0205143.1"/>
    <property type="molecule type" value="Genomic_DNA"/>
</dbReference>
<dbReference type="PROSITE" id="PS01187">
    <property type="entry name" value="EGF_CA"/>
    <property type="match status" value="4"/>
</dbReference>
<evidence type="ECO:0000256" key="9">
    <source>
        <dbReference type="PROSITE-ProRule" id="PRU00076"/>
    </source>
</evidence>
<accession>A0ABC9Y510</accession>
<dbReference type="InterPro" id="IPR000742">
    <property type="entry name" value="EGF"/>
</dbReference>
<dbReference type="InterPro" id="IPR000152">
    <property type="entry name" value="EGF-type_Asp/Asn_hydroxyl_site"/>
</dbReference>
<keyword evidence="8" id="KW-0325">Glycoprotein</keyword>
<evidence type="ECO:0000256" key="3">
    <source>
        <dbReference type="ARBA" id="ARBA00022530"/>
    </source>
</evidence>
<evidence type="ECO:0000256" key="1">
    <source>
        <dbReference type="ARBA" id="ARBA00004498"/>
    </source>
</evidence>
<keyword evidence="2" id="KW-0964">Secreted</keyword>
<dbReference type="SUPFAM" id="SSF57184">
    <property type="entry name" value="Growth factor receptor domain"/>
    <property type="match status" value="3"/>
</dbReference>
<dbReference type="Proteomes" id="UP001623348">
    <property type="component" value="Unassembled WGS sequence"/>
</dbReference>
<keyword evidence="7 9" id="KW-1015">Disulfide bond</keyword>
<evidence type="ECO:0000259" key="11">
    <source>
        <dbReference type="PROSITE" id="PS51364"/>
    </source>
</evidence>
<dbReference type="InterPro" id="IPR052080">
    <property type="entry name" value="vWF_C/EGF_Fibrillin"/>
</dbReference>
<reference evidence="12 13" key="1">
    <citation type="submission" date="2024-06" db="EMBL/GenBank/DDBJ databases">
        <title>The draft genome of Grus japonensis, version 3.</title>
        <authorList>
            <person name="Nabeshima K."/>
            <person name="Suzuki S."/>
            <person name="Onuma M."/>
        </authorList>
    </citation>
    <scope>NUCLEOTIDE SEQUENCE [LARGE SCALE GENOMIC DNA]</scope>
    <source>
        <strain evidence="12 13">451A</strain>
    </source>
</reference>
<dbReference type="InterPro" id="IPR018097">
    <property type="entry name" value="EGF_Ca-bd_CS"/>
</dbReference>
<evidence type="ECO:0000313" key="13">
    <source>
        <dbReference type="Proteomes" id="UP001623348"/>
    </source>
</evidence>
<comment type="caution">
    <text evidence="12">The sequence shown here is derived from an EMBL/GenBank/DDBJ whole genome shotgun (WGS) entry which is preliminary data.</text>
</comment>
<comment type="caution">
    <text evidence="9">Lacks conserved residue(s) required for the propagation of feature annotation.</text>
</comment>
<dbReference type="CDD" id="cd00054">
    <property type="entry name" value="EGF_CA"/>
    <property type="match status" value="9"/>
</dbReference>
<feature type="domain" description="EGF-like" evidence="10">
    <location>
        <begin position="49"/>
        <end position="86"/>
    </location>
</feature>
<evidence type="ECO:0000256" key="8">
    <source>
        <dbReference type="ARBA" id="ARBA00023180"/>
    </source>
</evidence>
<dbReference type="Pfam" id="PF07645">
    <property type="entry name" value="EGF_CA"/>
    <property type="match status" value="11"/>
</dbReference>
<dbReference type="SMART" id="SM00181">
    <property type="entry name" value="EGF"/>
    <property type="match status" value="11"/>
</dbReference>
<dbReference type="Pfam" id="PF00683">
    <property type="entry name" value="TB"/>
    <property type="match status" value="2"/>
</dbReference>
<dbReference type="FunFam" id="2.10.25.10:FF:000014">
    <property type="entry name" value="Latent-transforming growth factor beta-binding protein 3"/>
    <property type="match status" value="1"/>
</dbReference>
<proteinExistence type="predicted"/>
<keyword evidence="3" id="KW-0272">Extracellular matrix</keyword>
<feature type="domain" description="EGF-like" evidence="10">
    <location>
        <begin position="346"/>
        <end position="387"/>
    </location>
</feature>
<keyword evidence="4 9" id="KW-0245">EGF-like domain</keyword>
<dbReference type="FunFam" id="2.10.25.10:FF:000244">
    <property type="entry name" value="Fibrillin-1"/>
    <property type="match status" value="1"/>
</dbReference>
<dbReference type="PROSITE" id="PS00010">
    <property type="entry name" value="ASX_HYDROXYL"/>
    <property type="match status" value="11"/>
</dbReference>
<sequence>MTLGISDIDECSNGDSLCQRNADCINSPGSYRCECAAGFKLSPNGACVDRNECLEIPNVCSHGLCVDMQGSYQCICHNGFKASQDQTMCMDVDECEHHPCGNGTCKNTVGSYNCLCYPGFELTHNNDCMDINECTEYPNICLFGSCTNIPGGFQCICPTGFVLSDNGRRCFDTRQSFCFTNFENGKCSVPKAFNTTKAKCCCSKMPGEGWGDPCELCPKEEEDVNECLESPGICSNGHCINTDGSFRCECPMGYNLDYTGVHCIDTDECSIGNPCGNGTCTNVIGSFECNCHEGFEPGPMMNCEDVNECAQNPLLCAFRCINTYGFYECTCPVGYELRQDQKMCKDENECRTKPGICENGHCMNVIGSYRCECNEGFLPSPSGIECLDNRKGFCFAEVLQTMCQMASSSQNLVTKSECCCDGGRGWGNQCELCPLPGTTQYKKLCPHGPGYTTDGRDIDECKVMPNPCRNGQCINTMGSFRCFCKVGYTTDISSTSCIDENECSNPNTCGSASCYNTLGSYKCACPSGFSYDQFSSACHDVNECSSTKNPCNYGCSNTEGGYLCGCPPGYYRVGQGHCVSGMGFNKGQYLPLNGDADEENALSPEACYECKINGYSKKDNRKKRSANDTSVQISLESLDVDSPLKMRVNISRLDNKEHILELMPAIEPLTNHVRYIISHGNDNGIFQIHRRNGLSYLHTVKKKSVPGTHTLEIISIPLYKKKELKKLEDSNEDNYLRGELGEALKMRLWIDLY</sequence>
<dbReference type="FunFam" id="3.90.290.10:FF:000011">
    <property type="entry name" value="Fibrillin 2"/>
    <property type="match status" value="1"/>
</dbReference>
<evidence type="ECO:0000313" key="12">
    <source>
        <dbReference type="EMBL" id="GAB0205143.1"/>
    </source>
</evidence>
<dbReference type="PROSITE" id="PS51364">
    <property type="entry name" value="TB"/>
    <property type="match status" value="2"/>
</dbReference>
<dbReference type="InterPro" id="IPR001881">
    <property type="entry name" value="EGF-like_Ca-bd_dom"/>
</dbReference>
<feature type="domain" description="EGF-like" evidence="10">
    <location>
        <begin position="91"/>
        <end position="126"/>
    </location>
</feature>
<dbReference type="Gene3D" id="2.10.25.10">
    <property type="entry name" value="Laminin"/>
    <property type="match status" value="11"/>
</dbReference>
<dbReference type="FunFam" id="2.10.25.10:FF:000003">
    <property type="entry name" value="fibrillin-1 isoform X1"/>
    <property type="match status" value="3"/>
</dbReference>
<dbReference type="SMART" id="SM00179">
    <property type="entry name" value="EGF_CA"/>
    <property type="match status" value="11"/>
</dbReference>
<feature type="domain" description="EGF-like" evidence="10">
    <location>
        <begin position="457"/>
        <end position="494"/>
    </location>
</feature>
<dbReference type="SUPFAM" id="SSF57581">
    <property type="entry name" value="TB module/8-cys domain"/>
    <property type="match status" value="2"/>
</dbReference>
<dbReference type="FunFam" id="2.10.25.10:FF:000023">
    <property type="entry name" value="Fibrillin 2"/>
    <property type="match status" value="1"/>
</dbReference>
<feature type="domain" description="EGF-like" evidence="10">
    <location>
        <begin position="130"/>
        <end position="171"/>
    </location>
</feature>
<feature type="domain" description="EGF-like" evidence="10">
    <location>
        <begin position="540"/>
        <end position="579"/>
    </location>
</feature>
<dbReference type="PANTHER" id="PTHR47333">
    <property type="entry name" value="VON WILLEBRAND FACTOR C AND EGF DOMAIN-CONTAINING PROTEIN"/>
    <property type="match status" value="1"/>
</dbReference>
<keyword evidence="5" id="KW-0732">Signal</keyword>
<evidence type="ECO:0000256" key="7">
    <source>
        <dbReference type="ARBA" id="ARBA00023157"/>
    </source>
</evidence>
<dbReference type="InterPro" id="IPR009030">
    <property type="entry name" value="Growth_fac_rcpt_cys_sf"/>
</dbReference>
<dbReference type="PROSITE" id="PS50026">
    <property type="entry name" value="EGF_3"/>
    <property type="match status" value="10"/>
</dbReference>
<feature type="domain" description="EGF-like" evidence="10">
    <location>
        <begin position="265"/>
        <end position="304"/>
    </location>
</feature>
<keyword evidence="13" id="KW-1185">Reference proteome</keyword>
<name>A0ABC9Y510_GRUJA</name>
<dbReference type="FunFam" id="2.10.25.10:FF:000196">
    <property type="entry name" value="Fibrillin 2"/>
    <property type="match status" value="1"/>
</dbReference>
<gene>
    <name evidence="12" type="ORF">GRJ2_002979900</name>
</gene>
<feature type="domain" description="EGF-like" evidence="10">
    <location>
        <begin position="7"/>
        <end position="48"/>
    </location>
</feature>
<dbReference type="InterPro" id="IPR036773">
    <property type="entry name" value="TB_dom_sf"/>
</dbReference>
<dbReference type="FunFam" id="2.10.25.10:FF:000049">
    <property type="entry name" value="Fibrillin 2"/>
    <property type="match status" value="1"/>
</dbReference>
<keyword evidence="6" id="KW-0677">Repeat</keyword>
<dbReference type="AlphaFoldDB" id="A0ABC9Y510"/>
<dbReference type="FunFam" id="2.10.25.10:FF:000010">
    <property type="entry name" value="Pro-epidermal growth factor"/>
    <property type="match status" value="1"/>
</dbReference>
<evidence type="ECO:0000256" key="4">
    <source>
        <dbReference type="ARBA" id="ARBA00022536"/>
    </source>
</evidence>
<dbReference type="FunFam" id="3.90.290.10:FF:000010">
    <property type="entry name" value="Fibrillin 2"/>
    <property type="match status" value="1"/>
</dbReference>
<evidence type="ECO:0000256" key="2">
    <source>
        <dbReference type="ARBA" id="ARBA00022525"/>
    </source>
</evidence>
<dbReference type="PANTHER" id="PTHR47333:SF5">
    <property type="entry name" value="FIBRILLIN-3"/>
    <property type="match status" value="1"/>
</dbReference>
<dbReference type="FunFam" id="2.10.25.10:FF:000087">
    <property type="entry name" value="Fibrillin 2"/>
    <property type="match status" value="1"/>
</dbReference>
<feature type="domain" description="TB" evidence="11">
    <location>
        <begin position="176"/>
        <end position="218"/>
    </location>
</feature>
<dbReference type="Gene3D" id="3.90.290.10">
    <property type="entry name" value="TGF-beta binding (TB) domain"/>
    <property type="match status" value="2"/>
</dbReference>
<dbReference type="SUPFAM" id="SSF57196">
    <property type="entry name" value="EGF/Laminin"/>
    <property type="match status" value="2"/>
</dbReference>
<evidence type="ECO:0000256" key="6">
    <source>
        <dbReference type="ARBA" id="ARBA00022737"/>
    </source>
</evidence>
<feature type="domain" description="EGF-like" evidence="10">
    <location>
        <begin position="499"/>
        <end position="535"/>
    </location>
</feature>
<dbReference type="InterPro" id="IPR017878">
    <property type="entry name" value="TB_dom"/>
</dbReference>
<comment type="subcellular location">
    <subcellularLocation>
        <location evidence="1">Secreted</location>
        <location evidence="1">Extracellular space</location>
        <location evidence="1">Extracellular matrix</location>
    </subcellularLocation>
</comment>
<evidence type="ECO:0000256" key="5">
    <source>
        <dbReference type="ARBA" id="ARBA00022729"/>
    </source>
</evidence>
<evidence type="ECO:0000259" key="10">
    <source>
        <dbReference type="PROSITE" id="PS50026"/>
    </source>
</evidence>
<feature type="domain" description="TB" evidence="11">
    <location>
        <begin position="392"/>
        <end position="445"/>
    </location>
</feature>
<dbReference type="InterPro" id="IPR049883">
    <property type="entry name" value="NOTCH1_EGF-like"/>
</dbReference>
<feature type="disulfide bond" evidence="9">
    <location>
        <begin position="95"/>
        <end position="105"/>
    </location>
</feature>
<protein>
    <submittedName>
        <fullName evidence="12">Fibrillin-2</fullName>
    </submittedName>
</protein>